<sequence>MAQAVRADIAAAQPYPADTYFGGKALYRDAQLIQIARQVGADDAAEQLTSKVTAELEKWMEPDGCQTRDAFCFFYDTRNHGLVGNVASFGSDEFNDHHFHYGYFLYAAGVLAADDPALAERIAPVMNLLAADIASFPASDFFVANRNFDPYQSHSWASGTAPFADGNNQESASEAVTAYAGLTLWARASGDEPLEAQANWMHALEASAARAYWTDFNLDDPVYKGFGHTITPLIFGGKRDYATWFSAEPAAALAILLLPVSPSSDQLGGDPERIKQNVAEATATKGFEQQYGDYLLMYSAMAGEQERRDALEIARRMDRELIDDGNTYSYLLAWLLSLKE</sequence>
<feature type="domain" description="Glycosyl hydrolase family 81 C-terminal" evidence="9">
    <location>
        <begin position="5"/>
        <end position="331"/>
    </location>
</feature>
<evidence type="ECO:0000256" key="6">
    <source>
        <dbReference type="ARBA" id="ARBA00023295"/>
    </source>
</evidence>
<evidence type="ECO:0000256" key="7">
    <source>
        <dbReference type="ARBA" id="ARBA00023316"/>
    </source>
</evidence>
<keyword evidence="4" id="KW-0378">Hydrolase</keyword>
<proteinExistence type="inferred from homology"/>
<keyword evidence="7" id="KW-0961">Cell wall biogenesis/degradation</keyword>
<dbReference type="EC" id="3.2.1.39" evidence="3"/>
<evidence type="ECO:0000313" key="10">
    <source>
        <dbReference type="EMBL" id="MPM85312.1"/>
    </source>
</evidence>
<evidence type="ECO:0000256" key="8">
    <source>
        <dbReference type="ARBA" id="ARBA00023326"/>
    </source>
</evidence>
<dbReference type="PANTHER" id="PTHR31983:SF0">
    <property type="entry name" value="GLUCAN ENDO-1,3-BETA-D-GLUCOSIDASE 2"/>
    <property type="match status" value="1"/>
</dbReference>
<dbReference type="GO" id="GO:0052861">
    <property type="term" value="F:endo-1,3(4)-beta-glucanase activity"/>
    <property type="evidence" value="ECO:0007669"/>
    <property type="project" value="InterPro"/>
</dbReference>
<evidence type="ECO:0000256" key="5">
    <source>
        <dbReference type="ARBA" id="ARBA00023277"/>
    </source>
</evidence>
<dbReference type="GO" id="GO:0042973">
    <property type="term" value="F:glucan endo-1,3-beta-D-glucosidase activity"/>
    <property type="evidence" value="ECO:0007669"/>
    <property type="project" value="UniProtKB-EC"/>
</dbReference>
<reference evidence="10" key="1">
    <citation type="submission" date="2019-08" db="EMBL/GenBank/DDBJ databases">
        <authorList>
            <person name="Kucharzyk K."/>
            <person name="Murdoch R.W."/>
            <person name="Higgins S."/>
            <person name="Loffler F."/>
        </authorList>
    </citation>
    <scope>NUCLEOTIDE SEQUENCE</scope>
</reference>
<dbReference type="GO" id="GO:0071555">
    <property type="term" value="P:cell wall organization"/>
    <property type="evidence" value="ECO:0007669"/>
    <property type="project" value="UniProtKB-KW"/>
</dbReference>
<dbReference type="InterPro" id="IPR040720">
    <property type="entry name" value="GH81_C"/>
</dbReference>
<dbReference type="EMBL" id="VSSQ01033652">
    <property type="protein sequence ID" value="MPM85312.1"/>
    <property type="molecule type" value="Genomic_DNA"/>
</dbReference>
<comment type="catalytic activity">
    <reaction evidence="1">
        <text>Hydrolysis of (1-&gt;3)-beta-D-glucosidic linkages in (1-&gt;3)-beta-D-glucans.</text>
        <dbReference type="EC" id="3.2.1.39"/>
    </reaction>
</comment>
<accession>A0A645D9M0</accession>
<dbReference type="PROSITE" id="PS52008">
    <property type="entry name" value="GH81"/>
    <property type="match status" value="1"/>
</dbReference>
<evidence type="ECO:0000259" key="9">
    <source>
        <dbReference type="Pfam" id="PF17652"/>
    </source>
</evidence>
<keyword evidence="8" id="KW-0624">Polysaccharide degradation</keyword>
<dbReference type="InterPro" id="IPR005200">
    <property type="entry name" value="Endo-beta-glucanase"/>
</dbReference>
<evidence type="ECO:0000256" key="1">
    <source>
        <dbReference type="ARBA" id="ARBA00000382"/>
    </source>
</evidence>
<dbReference type="GO" id="GO:0000272">
    <property type="term" value="P:polysaccharide catabolic process"/>
    <property type="evidence" value="ECO:0007669"/>
    <property type="project" value="UniProtKB-KW"/>
</dbReference>
<keyword evidence="6" id="KW-0326">Glycosidase</keyword>
<evidence type="ECO:0000256" key="2">
    <source>
        <dbReference type="ARBA" id="ARBA00010730"/>
    </source>
</evidence>
<dbReference type="AlphaFoldDB" id="A0A645D9M0"/>
<protein>
    <recommendedName>
        <fullName evidence="3">glucan endo-1,3-beta-D-glucosidase</fullName>
        <ecNumber evidence="3">3.2.1.39</ecNumber>
    </recommendedName>
</protein>
<dbReference type="Pfam" id="PF17652">
    <property type="entry name" value="Glyco_hydro81C"/>
    <property type="match status" value="1"/>
</dbReference>
<keyword evidence="5" id="KW-0119">Carbohydrate metabolism</keyword>
<gene>
    <name evidence="10" type="ORF">SDC9_132390</name>
</gene>
<evidence type="ECO:0000256" key="3">
    <source>
        <dbReference type="ARBA" id="ARBA00012780"/>
    </source>
</evidence>
<comment type="similarity">
    <text evidence="2">Belongs to the glycosyl hydrolase 81 family.</text>
</comment>
<dbReference type="PANTHER" id="PTHR31983">
    <property type="entry name" value="ENDO-1,3(4)-BETA-GLUCANASE 1"/>
    <property type="match status" value="1"/>
</dbReference>
<name>A0A645D9M0_9ZZZZ</name>
<comment type="caution">
    <text evidence="10">The sequence shown here is derived from an EMBL/GenBank/DDBJ whole genome shotgun (WGS) entry which is preliminary data.</text>
</comment>
<organism evidence="10">
    <name type="scientific">bioreactor metagenome</name>
    <dbReference type="NCBI Taxonomy" id="1076179"/>
    <lineage>
        <taxon>unclassified sequences</taxon>
        <taxon>metagenomes</taxon>
        <taxon>ecological metagenomes</taxon>
    </lineage>
</organism>
<evidence type="ECO:0000256" key="4">
    <source>
        <dbReference type="ARBA" id="ARBA00022801"/>
    </source>
</evidence>